<protein>
    <submittedName>
        <fullName evidence="2">Uncharacterized protein</fullName>
    </submittedName>
</protein>
<dbReference type="AlphaFoldDB" id="A0A370GH25"/>
<sequence length="50" mass="5749">MAKQLERQEPEQQSTQKRPRPGDLSKDSHKPGRDNPKNPREDFPGKPPSK</sequence>
<proteinExistence type="predicted"/>
<organism evidence="2 3">
    <name type="scientific">Aquicella lusitana</name>
    <dbReference type="NCBI Taxonomy" id="254246"/>
    <lineage>
        <taxon>Bacteria</taxon>
        <taxon>Pseudomonadati</taxon>
        <taxon>Pseudomonadota</taxon>
        <taxon>Gammaproteobacteria</taxon>
        <taxon>Legionellales</taxon>
        <taxon>Coxiellaceae</taxon>
        <taxon>Aquicella</taxon>
    </lineage>
</organism>
<reference evidence="2 3" key="1">
    <citation type="submission" date="2018-07" db="EMBL/GenBank/DDBJ databases">
        <title>Genomic Encyclopedia of Type Strains, Phase IV (KMG-IV): sequencing the most valuable type-strain genomes for metagenomic binning, comparative biology and taxonomic classification.</title>
        <authorList>
            <person name="Goeker M."/>
        </authorList>
    </citation>
    <scope>NUCLEOTIDE SEQUENCE [LARGE SCALE GENOMIC DNA]</scope>
    <source>
        <strain evidence="2 3">DSM 16500</strain>
    </source>
</reference>
<evidence type="ECO:0000313" key="2">
    <source>
        <dbReference type="EMBL" id="RDI42546.1"/>
    </source>
</evidence>
<accession>A0A370GH25</accession>
<name>A0A370GH25_9COXI</name>
<feature type="compositionally biased region" description="Basic and acidic residues" evidence="1">
    <location>
        <begin position="20"/>
        <end position="44"/>
    </location>
</feature>
<evidence type="ECO:0000256" key="1">
    <source>
        <dbReference type="SAM" id="MobiDB-lite"/>
    </source>
</evidence>
<comment type="caution">
    <text evidence="2">The sequence shown here is derived from an EMBL/GenBank/DDBJ whole genome shotgun (WGS) entry which is preliminary data.</text>
</comment>
<dbReference type="EMBL" id="QQAX01000014">
    <property type="protein sequence ID" value="RDI42546.1"/>
    <property type="molecule type" value="Genomic_DNA"/>
</dbReference>
<dbReference type="RefSeq" id="WP_170131821.1">
    <property type="nucleotide sequence ID" value="NZ_LR699115.1"/>
</dbReference>
<evidence type="ECO:0000313" key="3">
    <source>
        <dbReference type="Proteomes" id="UP000254720"/>
    </source>
</evidence>
<gene>
    <name evidence="2" type="ORF">C8D86_11415</name>
</gene>
<keyword evidence="3" id="KW-1185">Reference proteome</keyword>
<dbReference type="Proteomes" id="UP000254720">
    <property type="component" value="Unassembled WGS sequence"/>
</dbReference>
<feature type="region of interest" description="Disordered" evidence="1">
    <location>
        <begin position="1"/>
        <end position="50"/>
    </location>
</feature>
<feature type="compositionally biased region" description="Basic and acidic residues" evidence="1">
    <location>
        <begin position="1"/>
        <end position="10"/>
    </location>
</feature>